<accession>A0A6A6HTS9</accession>
<keyword evidence="1" id="KW-0472">Membrane</keyword>
<proteinExistence type="predicted"/>
<dbReference type="GeneID" id="54587501"/>
<keyword evidence="1" id="KW-0812">Transmembrane</keyword>
<evidence type="ECO:0000313" key="2">
    <source>
        <dbReference type="EMBL" id="KAF2241516.1"/>
    </source>
</evidence>
<dbReference type="Proteomes" id="UP000800094">
    <property type="component" value="Unassembled WGS sequence"/>
</dbReference>
<keyword evidence="1" id="KW-1133">Transmembrane helix</keyword>
<evidence type="ECO:0000313" key="3">
    <source>
        <dbReference type="Proteomes" id="UP000800094"/>
    </source>
</evidence>
<name>A0A6A6HTS9_9PLEO</name>
<dbReference type="AlphaFoldDB" id="A0A6A6HTS9"/>
<feature type="transmembrane region" description="Helical" evidence="1">
    <location>
        <begin position="12"/>
        <end position="34"/>
    </location>
</feature>
<dbReference type="RefSeq" id="XP_033676520.1">
    <property type="nucleotide sequence ID" value="XM_033834171.1"/>
</dbReference>
<organism evidence="2 3">
    <name type="scientific">Trematosphaeria pertusa</name>
    <dbReference type="NCBI Taxonomy" id="390896"/>
    <lineage>
        <taxon>Eukaryota</taxon>
        <taxon>Fungi</taxon>
        <taxon>Dikarya</taxon>
        <taxon>Ascomycota</taxon>
        <taxon>Pezizomycotina</taxon>
        <taxon>Dothideomycetes</taxon>
        <taxon>Pleosporomycetidae</taxon>
        <taxon>Pleosporales</taxon>
        <taxon>Massarineae</taxon>
        <taxon>Trematosphaeriaceae</taxon>
        <taxon>Trematosphaeria</taxon>
    </lineage>
</organism>
<keyword evidence="3" id="KW-1185">Reference proteome</keyword>
<gene>
    <name evidence="2" type="ORF">BU26DRAFT_571678</name>
</gene>
<evidence type="ECO:0000256" key="1">
    <source>
        <dbReference type="SAM" id="Phobius"/>
    </source>
</evidence>
<dbReference type="PROSITE" id="PS51257">
    <property type="entry name" value="PROKAR_LIPOPROTEIN"/>
    <property type="match status" value="1"/>
</dbReference>
<protein>
    <submittedName>
        <fullName evidence="2">Uncharacterized protein</fullName>
    </submittedName>
</protein>
<reference evidence="2" key="1">
    <citation type="journal article" date="2020" name="Stud. Mycol.">
        <title>101 Dothideomycetes genomes: a test case for predicting lifestyles and emergence of pathogens.</title>
        <authorList>
            <person name="Haridas S."/>
            <person name="Albert R."/>
            <person name="Binder M."/>
            <person name="Bloem J."/>
            <person name="Labutti K."/>
            <person name="Salamov A."/>
            <person name="Andreopoulos B."/>
            <person name="Baker S."/>
            <person name="Barry K."/>
            <person name="Bills G."/>
            <person name="Bluhm B."/>
            <person name="Cannon C."/>
            <person name="Castanera R."/>
            <person name="Culley D."/>
            <person name="Daum C."/>
            <person name="Ezra D."/>
            <person name="Gonzalez J."/>
            <person name="Henrissat B."/>
            <person name="Kuo A."/>
            <person name="Liang C."/>
            <person name="Lipzen A."/>
            <person name="Lutzoni F."/>
            <person name="Magnuson J."/>
            <person name="Mondo S."/>
            <person name="Nolan M."/>
            <person name="Ohm R."/>
            <person name="Pangilinan J."/>
            <person name="Park H.-J."/>
            <person name="Ramirez L."/>
            <person name="Alfaro M."/>
            <person name="Sun H."/>
            <person name="Tritt A."/>
            <person name="Yoshinaga Y."/>
            <person name="Zwiers L.-H."/>
            <person name="Turgeon B."/>
            <person name="Goodwin S."/>
            <person name="Spatafora J."/>
            <person name="Crous P."/>
            <person name="Grigoriev I."/>
        </authorList>
    </citation>
    <scope>NUCLEOTIDE SEQUENCE</scope>
    <source>
        <strain evidence="2">CBS 122368</strain>
    </source>
</reference>
<sequence length="122" mass="13425">MRVFFQATPFETALVVCAFLNLVILGVLACLCYTHPTTAHALYARVPGKEYALQIIAVVRFCITVALPATAYIGWSVLAGLAQILWFAAYIKVSAAGIQMRDLLHRINDRLNNVIDSNTAKK</sequence>
<dbReference type="EMBL" id="ML987211">
    <property type="protein sequence ID" value="KAF2241516.1"/>
    <property type="molecule type" value="Genomic_DNA"/>
</dbReference>